<dbReference type="AlphaFoldDB" id="A0A9P5PUU4"/>
<dbReference type="OrthoDB" id="3046212at2759"/>
<evidence type="ECO:0000313" key="1">
    <source>
        <dbReference type="EMBL" id="KAF9069562.1"/>
    </source>
</evidence>
<dbReference type="Proteomes" id="UP000772434">
    <property type="component" value="Unassembled WGS sequence"/>
</dbReference>
<reference evidence="1" key="1">
    <citation type="submission" date="2020-11" db="EMBL/GenBank/DDBJ databases">
        <authorList>
            <consortium name="DOE Joint Genome Institute"/>
            <person name="Ahrendt S."/>
            <person name="Riley R."/>
            <person name="Andreopoulos W."/>
            <person name="Labutti K."/>
            <person name="Pangilinan J."/>
            <person name="Ruiz-Duenas F.J."/>
            <person name="Barrasa J.M."/>
            <person name="Sanchez-Garcia M."/>
            <person name="Camarero S."/>
            <person name="Miyauchi S."/>
            <person name="Serrano A."/>
            <person name="Linde D."/>
            <person name="Babiker R."/>
            <person name="Drula E."/>
            <person name="Ayuso-Fernandez I."/>
            <person name="Pacheco R."/>
            <person name="Padilla G."/>
            <person name="Ferreira P."/>
            <person name="Barriuso J."/>
            <person name="Kellner H."/>
            <person name="Castanera R."/>
            <person name="Alfaro M."/>
            <person name="Ramirez L."/>
            <person name="Pisabarro A.G."/>
            <person name="Kuo A."/>
            <person name="Tritt A."/>
            <person name="Lipzen A."/>
            <person name="He G."/>
            <person name="Yan M."/>
            <person name="Ng V."/>
            <person name="Cullen D."/>
            <person name="Martin F."/>
            <person name="Rosso M.-N."/>
            <person name="Henrissat B."/>
            <person name="Hibbett D."/>
            <person name="Martinez A.T."/>
            <person name="Grigoriev I.V."/>
        </authorList>
    </citation>
    <scope>NUCLEOTIDE SEQUENCE</scope>
    <source>
        <strain evidence="1">AH 40177</strain>
    </source>
</reference>
<accession>A0A9P5PUU4</accession>
<sequence length="454" mass="50158">MSSQVEWSYSSSDYHLDNDISLMEVDKEPDCSGQQEPMHMGDHREDPLLSGMSGNELMTLIRARKIETHEKKKFCYALPTRLITNIPYISANDPRFHHLNSSLYIGSSICPTYSVLEANPSITPDPSPLCFPKAPKYILTEDPQYRRGYCYTTPITLTQESKATEVENLYKVAVPPGVRPVGYDTASQSYIMSPVEGMIEMPPGVPFAVRIDDHPDKIITVGCVQTLDSLCGYSEYPQISEVFHELFDITWGTSSTEPIFRLDGIKLNQRSQAEKPDCYDGSASLVITVEELSSGFVQPAVQAVTDEAQVILGKLLVLLAELYKIIVPLCISKQEWEAWLFRLMDVNALCCGALHSGFSGVQRNLSSSFNGGSLALVLGILTGAFHVDWNDDPNGYTLLIALFWLPPGSAVGDFLLAQSGLYLRISLASSHKELPILLPMMVFQPVGLSMTGNV</sequence>
<organism evidence="1 2">
    <name type="scientific">Rhodocollybia butyracea</name>
    <dbReference type="NCBI Taxonomy" id="206335"/>
    <lineage>
        <taxon>Eukaryota</taxon>
        <taxon>Fungi</taxon>
        <taxon>Dikarya</taxon>
        <taxon>Basidiomycota</taxon>
        <taxon>Agaricomycotina</taxon>
        <taxon>Agaricomycetes</taxon>
        <taxon>Agaricomycetidae</taxon>
        <taxon>Agaricales</taxon>
        <taxon>Marasmiineae</taxon>
        <taxon>Omphalotaceae</taxon>
        <taxon>Rhodocollybia</taxon>
    </lineage>
</organism>
<proteinExistence type="predicted"/>
<keyword evidence="2" id="KW-1185">Reference proteome</keyword>
<name>A0A9P5PUU4_9AGAR</name>
<gene>
    <name evidence="1" type="ORF">BDP27DRAFT_1420862</name>
</gene>
<protein>
    <submittedName>
        <fullName evidence="1">Uncharacterized protein</fullName>
    </submittedName>
</protein>
<evidence type="ECO:0000313" key="2">
    <source>
        <dbReference type="Proteomes" id="UP000772434"/>
    </source>
</evidence>
<comment type="caution">
    <text evidence="1">The sequence shown here is derived from an EMBL/GenBank/DDBJ whole genome shotgun (WGS) entry which is preliminary data.</text>
</comment>
<dbReference type="EMBL" id="JADNRY010000049">
    <property type="protein sequence ID" value="KAF9069562.1"/>
    <property type="molecule type" value="Genomic_DNA"/>
</dbReference>